<keyword evidence="2" id="KW-1133">Transmembrane helix</keyword>
<proteinExistence type="predicted"/>
<dbReference type="RefSeq" id="WP_122015616.1">
    <property type="nucleotide sequence ID" value="NZ_CP033169.1"/>
</dbReference>
<protein>
    <submittedName>
        <fullName evidence="4">S-layer homology domain-containing protein</fullName>
    </submittedName>
</protein>
<name>A0A3G2R985_9FIRM</name>
<organism evidence="4 5">
    <name type="scientific">Biomaibacter acetigenes</name>
    <dbReference type="NCBI Taxonomy" id="2316383"/>
    <lineage>
        <taxon>Bacteria</taxon>
        <taxon>Bacillati</taxon>
        <taxon>Bacillota</taxon>
        <taxon>Clostridia</taxon>
        <taxon>Thermosediminibacterales</taxon>
        <taxon>Tepidanaerobacteraceae</taxon>
        <taxon>Biomaibacter</taxon>
    </lineage>
</organism>
<dbReference type="AlphaFoldDB" id="A0A3G2R985"/>
<reference evidence="4 5" key="1">
    <citation type="submission" date="2018-10" db="EMBL/GenBank/DDBJ databases">
        <authorList>
            <person name="Zhang X."/>
        </authorList>
    </citation>
    <scope>NUCLEOTIDE SEQUENCE [LARGE SCALE GENOMIC DNA]</scope>
    <source>
        <strain evidence="4 5">SK-G1</strain>
    </source>
</reference>
<dbReference type="EMBL" id="CP033169">
    <property type="protein sequence ID" value="AYO31983.1"/>
    <property type="molecule type" value="Genomic_DNA"/>
</dbReference>
<gene>
    <name evidence="4" type="ORF">D2962_16505</name>
</gene>
<dbReference type="PANTHER" id="PTHR43308:SF5">
    <property type="entry name" value="S-LAYER PROTEIN _ PEPTIDOGLYCAN ENDO-BETA-N-ACETYLGLUCOSAMINIDASE"/>
    <property type="match status" value="1"/>
</dbReference>
<accession>A0A3G2R985</accession>
<dbReference type="InterPro" id="IPR001119">
    <property type="entry name" value="SLH_dom"/>
</dbReference>
<feature type="domain" description="SLH" evidence="3">
    <location>
        <begin position="334"/>
        <end position="395"/>
    </location>
</feature>
<keyword evidence="2" id="KW-0472">Membrane</keyword>
<dbReference type="PROSITE" id="PS51272">
    <property type="entry name" value="SLH"/>
    <property type="match status" value="3"/>
</dbReference>
<feature type="domain" description="SLH" evidence="3">
    <location>
        <begin position="277"/>
        <end position="332"/>
    </location>
</feature>
<dbReference type="PANTHER" id="PTHR43308">
    <property type="entry name" value="OUTER MEMBRANE PROTEIN ALPHA-RELATED"/>
    <property type="match status" value="1"/>
</dbReference>
<dbReference type="Proteomes" id="UP000280960">
    <property type="component" value="Chromosome"/>
</dbReference>
<keyword evidence="2" id="KW-0812">Transmembrane</keyword>
<keyword evidence="1" id="KW-0677">Repeat</keyword>
<dbReference type="KEGG" id="bacg:D2962_16505"/>
<sequence length="395" mass="44002">MKHKKSLAPGIMLMVIIIIFFSIFWGAAVSLATNPDPDVTLDVSGNGSTAGHMFTGGLWAPGMSQTGTLRLNNNHTERVRVDSLGLSMELLNDRAEIIAPGEPLYETFAKNMKLTIKRGRLLAFSHIVFDGSFFDLLYRSGDETYRGYSLPETAKFNIDENGSIDLEYTVHMYEEAGNDMQGLKATVAFLVNMEENPVPEHKDRNNNNELVEEPLEEYPDIGSHWAQYCITALLQHGIIHGYPDGTIRPDNYITRAEAAVLVANALKLGEKEGTLPYVDPIPAWAQGYILSATEKDVFEGYPGNVFNPDSYITREEMAAVLIRAFDKKAIDGTELIFKDTDDIGKWAEEYVRAGVDNSIITGYPDNTFKPKDSVTRAEAFTMICKLLGYHSEHLK</sequence>
<evidence type="ECO:0000256" key="2">
    <source>
        <dbReference type="SAM" id="Phobius"/>
    </source>
</evidence>
<feature type="transmembrane region" description="Helical" evidence="2">
    <location>
        <begin position="7"/>
        <end position="28"/>
    </location>
</feature>
<feature type="domain" description="SLH" evidence="3">
    <location>
        <begin position="213"/>
        <end position="276"/>
    </location>
</feature>
<evidence type="ECO:0000313" key="5">
    <source>
        <dbReference type="Proteomes" id="UP000280960"/>
    </source>
</evidence>
<dbReference type="InterPro" id="IPR051465">
    <property type="entry name" value="Cell_Envelope_Struct_Comp"/>
</dbReference>
<evidence type="ECO:0000259" key="3">
    <source>
        <dbReference type="PROSITE" id="PS51272"/>
    </source>
</evidence>
<evidence type="ECO:0000256" key="1">
    <source>
        <dbReference type="ARBA" id="ARBA00022737"/>
    </source>
</evidence>
<dbReference type="Pfam" id="PF00395">
    <property type="entry name" value="SLH"/>
    <property type="match status" value="3"/>
</dbReference>
<keyword evidence="5" id="KW-1185">Reference proteome</keyword>
<evidence type="ECO:0000313" key="4">
    <source>
        <dbReference type="EMBL" id="AYO31983.1"/>
    </source>
</evidence>